<gene>
    <name evidence="1" type="ORF">WA1_41385</name>
</gene>
<keyword evidence="2" id="KW-1185">Reference proteome</keyword>
<accession>A0A139WUS7</accession>
<name>A0A139WUS7_9CYAN</name>
<comment type="caution">
    <text evidence="1">The sequence shown here is derived from an EMBL/GenBank/DDBJ whole genome shotgun (WGS) entry which is preliminary data.</text>
</comment>
<reference evidence="1 2" key="1">
    <citation type="journal article" date="2013" name="Genome Biol. Evol.">
        <title>Genomes of Stigonematalean cyanobacteria (subsection V) and the evolution of oxygenic photosynthesis from prokaryotes to plastids.</title>
        <authorList>
            <person name="Dagan T."/>
            <person name="Roettger M."/>
            <person name="Stucken K."/>
            <person name="Landan G."/>
            <person name="Koch R."/>
            <person name="Major P."/>
            <person name="Gould S.B."/>
            <person name="Goremykin V.V."/>
            <person name="Rippka R."/>
            <person name="Tandeau de Marsac N."/>
            <person name="Gugger M."/>
            <person name="Lockhart P.J."/>
            <person name="Allen J.F."/>
            <person name="Brune I."/>
            <person name="Maus I."/>
            <person name="Puhler A."/>
            <person name="Martin W.F."/>
        </authorList>
    </citation>
    <scope>NUCLEOTIDE SEQUENCE [LARGE SCALE GENOMIC DNA]</scope>
    <source>
        <strain evidence="1 2">PCC 7110</strain>
    </source>
</reference>
<dbReference type="STRING" id="128403.WA1_41385"/>
<dbReference type="Proteomes" id="UP000076925">
    <property type="component" value="Unassembled WGS sequence"/>
</dbReference>
<protein>
    <submittedName>
        <fullName evidence="1">Uncharacterized protein</fullName>
    </submittedName>
</protein>
<evidence type="ECO:0000313" key="1">
    <source>
        <dbReference type="EMBL" id="KYC36191.1"/>
    </source>
</evidence>
<sequence>MHNMPQFYSVFAIPKKSAPYFSPDECWLMKAISIPKPFCIPNKGGKVGHETLFSETGLMHPGSCQLG</sequence>
<proteinExistence type="predicted"/>
<dbReference type="EMBL" id="ANNX02000047">
    <property type="protein sequence ID" value="KYC36191.1"/>
    <property type="molecule type" value="Genomic_DNA"/>
</dbReference>
<dbReference type="AlphaFoldDB" id="A0A139WUS7"/>
<evidence type="ECO:0000313" key="2">
    <source>
        <dbReference type="Proteomes" id="UP000076925"/>
    </source>
</evidence>
<organism evidence="1 2">
    <name type="scientific">Scytonema hofmannii PCC 7110</name>
    <dbReference type="NCBI Taxonomy" id="128403"/>
    <lineage>
        <taxon>Bacteria</taxon>
        <taxon>Bacillati</taxon>
        <taxon>Cyanobacteriota</taxon>
        <taxon>Cyanophyceae</taxon>
        <taxon>Nostocales</taxon>
        <taxon>Scytonemataceae</taxon>
        <taxon>Scytonema</taxon>
    </lineage>
</organism>